<organism evidence="2 3">
    <name type="scientific">Marinactinospora thermotolerans DSM 45154</name>
    <dbReference type="NCBI Taxonomy" id="1122192"/>
    <lineage>
        <taxon>Bacteria</taxon>
        <taxon>Bacillati</taxon>
        <taxon>Actinomycetota</taxon>
        <taxon>Actinomycetes</taxon>
        <taxon>Streptosporangiales</taxon>
        <taxon>Nocardiopsidaceae</taxon>
        <taxon>Marinactinospora</taxon>
    </lineage>
</organism>
<dbReference type="InterPro" id="IPR000639">
    <property type="entry name" value="Epox_hydrolase-like"/>
</dbReference>
<dbReference type="RefSeq" id="WP_159457236.1">
    <property type="nucleotide sequence ID" value="NZ_FUWS01000004.1"/>
</dbReference>
<feature type="domain" description="AB hydrolase-1" evidence="1">
    <location>
        <begin position="62"/>
        <end position="340"/>
    </location>
</feature>
<name>A0A1T4PH76_9ACTN</name>
<reference evidence="2 3" key="1">
    <citation type="submission" date="2017-02" db="EMBL/GenBank/DDBJ databases">
        <authorList>
            <person name="Peterson S.W."/>
        </authorList>
    </citation>
    <scope>NUCLEOTIDE SEQUENCE [LARGE SCALE GENOMIC DNA]</scope>
    <source>
        <strain evidence="2 3">DSM 45154</strain>
    </source>
</reference>
<dbReference type="AlphaFoldDB" id="A0A1T4PH76"/>
<sequence length="351" mass="39512">MWSLAVFLAIASFLAVGYVNQNLTYYEKGMEEVTEAGFVEKQIEVEGHWANYAEGPDNGVPLLLIHGQGAKWQDYMRVLPDLATTYHVYAVDVYGHGNSASIPAEDYTNVRIGTLIARFMEEAIGEPAVVSGHSSGGLIATWIAANRPELVRGLVLEDPPFFSSIMPRAEKTAGGDLARITHDFVSQEEESDFQRYYVQRSNYFSFFGGLEQAIVDYSIGYIEDHPREPLEIFFLPPNVNIYFQGLAVYDPRFGAAWYDNSWYEGFDTEENLAAITVPTVLIHADYWYEHHGSYYNEEGVLMAATDGEDLARVRSLLDGVEVVEIDSGHLVHFERPEEYTRVLLDFASRVA</sequence>
<keyword evidence="3" id="KW-1185">Reference proteome</keyword>
<evidence type="ECO:0000313" key="3">
    <source>
        <dbReference type="Proteomes" id="UP000190637"/>
    </source>
</evidence>
<dbReference type="Pfam" id="PF12697">
    <property type="entry name" value="Abhydrolase_6"/>
    <property type="match status" value="1"/>
</dbReference>
<evidence type="ECO:0000259" key="1">
    <source>
        <dbReference type="Pfam" id="PF12697"/>
    </source>
</evidence>
<dbReference type="Gene3D" id="3.40.50.1820">
    <property type="entry name" value="alpha/beta hydrolase"/>
    <property type="match status" value="1"/>
</dbReference>
<accession>A0A1T4PH76</accession>
<dbReference type="PRINTS" id="PR00412">
    <property type="entry name" value="EPOXHYDRLASE"/>
</dbReference>
<dbReference type="PANTHER" id="PTHR46438">
    <property type="entry name" value="ALPHA/BETA-HYDROLASES SUPERFAMILY PROTEIN"/>
    <property type="match status" value="1"/>
</dbReference>
<evidence type="ECO:0000313" key="2">
    <source>
        <dbReference type="EMBL" id="SJZ90859.1"/>
    </source>
</evidence>
<dbReference type="Proteomes" id="UP000190637">
    <property type="component" value="Unassembled WGS sequence"/>
</dbReference>
<dbReference type="InterPro" id="IPR029058">
    <property type="entry name" value="AB_hydrolase_fold"/>
</dbReference>
<dbReference type="EMBL" id="FUWS01000004">
    <property type="protein sequence ID" value="SJZ90859.1"/>
    <property type="molecule type" value="Genomic_DNA"/>
</dbReference>
<dbReference type="ESTHER" id="9actn-a0a1t4ph76">
    <property type="family name" value="Zearalenone-hydrolase-fam2"/>
</dbReference>
<dbReference type="SUPFAM" id="SSF53474">
    <property type="entry name" value="alpha/beta-Hydrolases"/>
    <property type="match status" value="1"/>
</dbReference>
<gene>
    <name evidence="2" type="ORF">SAMN02745673_01813</name>
</gene>
<dbReference type="STRING" id="1122192.SAMN02745673_01813"/>
<dbReference type="InterPro" id="IPR000073">
    <property type="entry name" value="AB_hydrolase_1"/>
</dbReference>
<proteinExistence type="predicted"/>
<protein>
    <submittedName>
        <fullName evidence="2">Pimeloyl-ACP methyl ester carboxylesterase</fullName>
    </submittedName>
</protein>
<dbReference type="GO" id="GO:0003824">
    <property type="term" value="F:catalytic activity"/>
    <property type="evidence" value="ECO:0007669"/>
    <property type="project" value="InterPro"/>
</dbReference>
<dbReference type="OrthoDB" id="3519228at2"/>